<dbReference type="Gene3D" id="3.40.30.10">
    <property type="entry name" value="Glutaredoxin"/>
    <property type="match status" value="1"/>
</dbReference>
<dbReference type="eggNOG" id="COG0625">
    <property type="taxonomic scope" value="Bacteria"/>
</dbReference>
<dbReference type="GO" id="GO:0005737">
    <property type="term" value="C:cytoplasm"/>
    <property type="evidence" value="ECO:0007669"/>
    <property type="project" value="TreeGrafter"/>
</dbReference>
<dbReference type="EMBL" id="CP002339">
    <property type="protein sequence ID" value="AEF02168.1"/>
    <property type="molecule type" value="Genomic_DNA"/>
</dbReference>
<reference evidence="2 3" key="1">
    <citation type="journal article" date="2011" name="J. Bacteriol.">
        <title>Complete genome sequence of the polycyclic aromatic hydrocarbon-degrading bacterium Alteromonas sp. strain SN2.</title>
        <authorList>
            <person name="Jin H.M."/>
            <person name="Jeong H."/>
            <person name="Moon E.J."/>
            <person name="Math R.K."/>
            <person name="Lee K."/>
            <person name="Kim H.J."/>
            <person name="Jeon C.O."/>
            <person name="Oh T.K."/>
            <person name="Kim J.F."/>
        </authorList>
    </citation>
    <scope>NUCLEOTIDE SEQUENCE [LARGE SCALE GENOMIC DNA]</scope>
    <source>
        <strain evidence="3">JCM 17741 / KACC 18427 / KCTC 11700BP / SN2</strain>
    </source>
</reference>
<dbReference type="Pfam" id="PF13410">
    <property type="entry name" value="GST_C_2"/>
    <property type="match status" value="1"/>
</dbReference>
<dbReference type="InterPro" id="IPR036249">
    <property type="entry name" value="Thioredoxin-like_sf"/>
</dbReference>
<proteinExistence type="predicted"/>
<dbReference type="Pfam" id="PF13417">
    <property type="entry name" value="GST_N_3"/>
    <property type="match status" value="1"/>
</dbReference>
<dbReference type="Gene3D" id="1.20.1050.10">
    <property type="match status" value="1"/>
</dbReference>
<dbReference type="InterPro" id="IPR050983">
    <property type="entry name" value="GST_Omega/HSP26"/>
</dbReference>
<dbReference type="GO" id="GO:0016740">
    <property type="term" value="F:transferase activity"/>
    <property type="evidence" value="ECO:0007669"/>
    <property type="project" value="UniProtKB-KW"/>
</dbReference>
<gene>
    <name evidence="2" type="ordered locus">ambt_03070</name>
</gene>
<feature type="domain" description="GST C-terminal" evidence="1">
    <location>
        <begin position="119"/>
        <end position="255"/>
    </location>
</feature>
<accession>F5ZAN8</accession>
<dbReference type="AlphaFoldDB" id="F5ZAN8"/>
<evidence type="ECO:0000313" key="2">
    <source>
        <dbReference type="EMBL" id="AEF02168.1"/>
    </source>
</evidence>
<dbReference type="Proteomes" id="UP000000683">
    <property type="component" value="Chromosome"/>
</dbReference>
<dbReference type="InterPro" id="IPR004045">
    <property type="entry name" value="Glutathione_S-Trfase_N"/>
</dbReference>
<name>F5ZAN8_ALTNA</name>
<keyword evidence="3" id="KW-1185">Reference proteome</keyword>
<dbReference type="SUPFAM" id="SSF47616">
    <property type="entry name" value="GST C-terminal domain-like"/>
    <property type="match status" value="1"/>
</dbReference>
<dbReference type="RefSeq" id="WP_013783110.1">
    <property type="nucleotide sequence ID" value="NC_015554.1"/>
</dbReference>
<dbReference type="SUPFAM" id="SSF52833">
    <property type="entry name" value="Thioredoxin-like"/>
    <property type="match status" value="1"/>
</dbReference>
<dbReference type="PANTHER" id="PTHR43968">
    <property type="match status" value="1"/>
</dbReference>
<dbReference type="CDD" id="cd03196">
    <property type="entry name" value="GST_C_5"/>
    <property type="match status" value="1"/>
</dbReference>
<protein>
    <submittedName>
        <fullName evidence="2">Glutathione-S-transferase domain-containing protein</fullName>
    </submittedName>
</protein>
<dbReference type="PANTHER" id="PTHR43968:SF6">
    <property type="entry name" value="GLUTATHIONE S-TRANSFERASE OMEGA"/>
    <property type="match status" value="1"/>
</dbReference>
<organism evidence="2 3">
    <name type="scientific">Alteromonas naphthalenivorans</name>
    <dbReference type="NCBI Taxonomy" id="715451"/>
    <lineage>
        <taxon>Bacteria</taxon>
        <taxon>Pseudomonadati</taxon>
        <taxon>Pseudomonadota</taxon>
        <taxon>Gammaproteobacteria</taxon>
        <taxon>Alteromonadales</taxon>
        <taxon>Alteromonadaceae</taxon>
        <taxon>Alteromonas/Salinimonas group</taxon>
        <taxon>Alteromonas</taxon>
    </lineage>
</organism>
<dbReference type="InterPro" id="IPR036282">
    <property type="entry name" value="Glutathione-S-Trfase_C_sf"/>
</dbReference>
<dbReference type="HOGENOM" id="CLU_090620_0_0_6"/>
<evidence type="ECO:0000313" key="3">
    <source>
        <dbReference type="Proteomes" id="UP000000683"/>
    </source>
</evidence>
<dbReference type="InterPro" id="IPR010987">
    <property type="entry name" value="Glutathione-S-Trfase_C-like"/>
</dbReference>
<dbReference type="PROSITE" id="PS50405">
    <property type="entry name" value="GST_CTER"/>
    <property type="match status" value="1"/>
</dbReference>
<sequence>MPPSKPPATLQPNHKNAPAIAQKYEPIRGQRPILYSLRNCPYAMRGRIGLFKAAQDVEVREVVLSNKPDAMIEASAKGTVPTLVLPNSDGTNTVIDESLDVMLWALHQNDPEDLLHQQDPNALPAMLALIKIFDDEFKTQLNAYKAAKRYHENNVTECRQACEVYLQDLEARLGANSIEGSAQQGLEDAQSKRFIFGTKESLADIALLPFIRQFSKVERKWYRESPYPNLKQWLNSYIQSVMFNKVMTQYELWKP</sequence>
<evidence type="ECO:0000259" key="1">
    <source>
        <dbReference type="PROSITE" id="PS50405"/>
    </source>
</evidence>
<dbReference type="KEGG" id="alt:ambt_03070"/>
<dbReference type="OrthoDB" id="9813092at2"/>